<dbReference type="InterPro" id="IPR050605">
    <property type="entry name" value="Olfactomedin-like_domain"/>
</dbReference>
<dbReference type="PANTHER" id="PTHR23192">
    <property type="entry name" value="OLFACTOMEDIN-RELATED"/>
    <property type="match status" value="1"/>
</dbReference>
<name>A0A8J6JY90_ELECQ</name>
<dbReference type="AlphaFoldDB" id="A0A8J6JY90"/>
<evidence type="ECO:0000313" key="8">
    <source>
        <dbReference type="Proteomes" id="UP000770717"/>
    </source>
</evidence>
<feature type="chain" id="PRO_5035287768" description="Olfactomedin-like domain-containing protein" evidence="5">
    <location>
        <begin position="17"/>
        <end position="464"/>
    </location>
</feature>
<feature type="coiled-coil region" evidence="4">
    <location>
        <begin position="52"/>
        <end position="126"/>
    </location>
</feature>
<dbReference type="PROSITE" id="PS51132">
    <property type="entry name" value="OLF"/>
    <property type="match status" value="1"/>
</dbReference>
<evidence type="ECO:0000256" key="4">
    <source>
        <dbReference type="SAM" id="Coils"/>
    </source>
</evidence>
<gene>
    <name evidence="7" type="ORF">GDO78_022875</name>
</gene>
<evidence type="ECO:0000259" key="6">
    <source>
        <dbReference type="PROSITE" id="PS51132"/>
    </source>
</evidence>
<keyword evidence="8" id="KW-1185">Reference proteome</keyword>
<feature type="signal peptide" evidence="5">
    <location>
        <begin position="1"/>
        <end position="16"/>
    </location>
</feature>
<keyword evidence="2" id="KW-0964">Secreted</keyword>
<dbReference type="GO" id="GO:0007165">
    <property type="term" value="P:signal transduction"/>
    <property type="evidence" value="ECO:0007669"/>
    <property type="project" value="TreeGrafter"/>
</dbReference>
<keyword evidence="4" id="KW-0175">Coiled coil</keyword>
<dbReference type="PANTHER" id="PTHR23192:SF89">
    <property type="entry name" value="OLFACTOMEDIN"/>
    <property type="match status" value="1"/>
</dbReference>
<dbReference type="GO" id="GO:0005615">
    <property type="term" value="C:extracellular space"/>
    <property type="evidence" value="ECO:0007669"/>
    <property type="project" value="TreeGrafter"/>
</dbReference>
<dbReference type="InterPro" id="IPR003112">
    <property type="entry name" value="Olfac-like_dom"/>
</dbReference>
<dbReference type="Gene3D" id="1.10.287.1490">
    <property type="match status" value="1"/>
</dbReference>
<proteinExistence type="predicted"/>
<evidence type="ECO:0000313" key="7">
    <source>
        <dbReference type="EMBL" id="KAG9468364.1"/>
    </source>
</evidence>
<reference evidence="7" key="1">
    <citation type="thesis" date="2020" institute="ProQuest LLC" country="789 East Eisenhower Parkway, Ann Arbor, MI, USA">
        <title>Comparative Genomics and Chromosome Evolution.</title>
        <authorList>
            <person name="Mudd A.B."/>
        </authorList>
    </citation>
    <scope>NUCLEOTIDE SEQUENCE</scope>
    <source>
        <strain evidence="7">HN-11 Male</strain>
        <tissue evidence="7">Kidney and liver</tissue>
    </source>
</reference>
<comment type="caution">
    <text evidence="3">Lacks conserved residue(s) required for the propagation of feature annotation.</text>
</comment>
<comment type="subcellular location">
    <subcellularLocation>
        <location evidence="1">Secreted</location>
    </subcellularLocation>
</comment>
<evidence type="ECO:0000256" key="3">
    <source>
        <dbReference type="PROSITE-ProRule" id="PRU00446"/>
    </source>
</evidence>
<sequence length="464" mass="53005">MYLCLLTLALLHGAAGFVNRNFTGRVSEGDHCVCEVLLPDSSFPAKRVGALEDETQHLINRVEDEMQKIQEQNIRLDYCIEKLMNLTKRVERLEKMRPDELTEINFEALKKEIKEMEKTIMQLRGKVGGNNAHVESLYDEVKNISKTVGQLESLDKNNVLKAHRDMESLRKRLVDCQQDMKMKPQSTVPLGSCQHRGLSSISKPNLLQLNWKGVGFKAGAWGKDSAWNTTKKSMYWVGALNPDGRILESIRVYSSLNDIQLYKNSFDLPLSVLIKNKWNHTLAAQGAGVIVYNNNLYYNCYNSRDLCRVSLSTGVYQRKPLPNAAFNNQYSYAGVSFQDIDFASDEKGLWVIYTTTEAKGVMMVGKVNVATMTVDKAWMTTRMKPEVTNTFMMCGVLYATRSVSTMTEEIFYMFDTKTGKGEQISFMMEKMTEKVQSLSYNSNDRKLYMFNDGYLVHYDMMIKP</sequence>
<dbReference type="Proteomes" id="UP000770717">
    <property type="component" value="Unassembled WGS sequence"/>
</dbReference>
<dbReference type="Pfam" id="PF02191">
    <property type="entry name" value="OLF"/>
    <property type="match status" value="1"/>
</dbReference>
<comment type="caution">
    <text evidence="7">The sequence shown here is derived from an EMBL/GenBank/DDBJ whole genome shotgun (WGS) entry which is preliminary data.</text>
</comment>
<dbReference type="SMART" id="SM00284">
    <property type="entry name" value="OLF"/>
    <property type="match status" value="1"/>
</dbReference>
<accession>A0A8J6JY90</accession>
<feature type="domain" description="Olfactomedin-like" evidence="6">
    <location>
        <begin position="192"/>
        <end position="464"/>
    </location>
</feature>
<organism evidence="7 8">
    <name type="scientific">Eleutherodactylus coqui</name>
    <name type="common">Puerto Rican coqui</name>
    <dbReference type="NCBI Taxonomy" id="57060"/>
    <lineage>
        <taxon>Eukaryota</taxon>
        <taxon>Metazoa</taxon>
        <taxon>Chordata</taxon>
        <taxon>Craniata</taxon>
        <taxon>Vertebrata</taxon>
        <taxon>Euteleostomi</taxon>
        <taxon>Amphibia</taxon>
        <taxon>Batrachia</taxon>
        <taxon>Anura</taxon>
        <taxon>Neobatrachia</taxon>
        <taxon>Hyloidea</taxon>
        <taxon>Eleutherodactylidae</taxon>
        <taxon>Eleutherodactylinae</taxon>
        <taxon>Eleutherodactylus</taxon>
        <taxon>Eleutherodactylus</taxon>
    </lineage>
</organism>
<dbReference type="EMBL" id="WNTK01000910">
    <property type="protein sequence ID" value="KAG9468364.1"/>
    <property type="molecule type" value="Genomic_DNA"/>
</dbReference>
<evidence type="ECO:0000256" key="5">
    <source>
        <dbReference type="SAM" id="SignalP"/>
    </source>
</evidence>
<evidence type="ECO:0000256" key="1">
    <source>
        <dbReference type="ARBA" id="ARBA00004613"/>
    </source>
</evidence>
<protein>
    <recommendedName>
        <fullName evidence="6">Olfactomedin-like domain-containing protein</fullName>
    </recommendedName>
</protein>
<evidence type="ECO:0000256" key="2">
    <source>
        <dbReference type="ARBA" id="ARBA00022525"/>
    </source>
</evidence>
<keyword evidence="5" id="KW-0732">Signal</keyword>
<dbReference type="OrthoDB" id="8626508at2759"/>